<dbReference type="Gene3D" id="3.55.40.20">
    <property type="entry name" value="Iron/manganese superoxide dismutase, C-terminal domain"/>
    <property type="match status" value="1"/>
</dbReference>
<dbReference type="AlphaFoldDB" id="A0A2U1NCN9"/>
<comment type="caution">
    <text evidence="6">The sequence shown here is derived from an EMBL/GenBank/DDBJ whole genome shotgun (WGS) entry which is preliminary data.</text>
</comment>
<organism evidence="6 7">
    <name type="scientific">Artemisia annua</name>
    <name type="common">Sweet wormwood</name>
    <dbReference type="NCBI Taxonomy" id="35608"/>
    <lineage>
        <taxon>Eukaryota</taxon>
        <taxon>Viridiplantae</taxon>
        <taxon>Streptophyta</taxon>
        <taxon>Embryophyta</taxon>
        <taxon>Tracheophyta</taxon>
        <taxon>Spermatophyta</taxon>
        <taxon>Magnoliopsida</taxon>
        <taxon>eudicotyledons</taxon>
        <taxon>Gunneridae</taxon>
        <taxon>Pentapetalae</taxon>
        <taxon>asterids</taxon>
        <taxon>campanulids</taxon>
        <taxon>Asterales</taxon>
        <taxon>Asteraceae</taxon>
        <taxon>Asteroideae</taxon>
        <taxon>Anthemideae</taxon>
        <taxon>Artemisiinae</taxon>
        <taxon>Artemisia</taxon>
    </lineage>
</organism>
<dbReference type="OrthoDB" id="239262at2759"/>
<sequence>MQSLQGNMGSTNRSTDEKIMNMGSVKRARGEIIGSNIPDDVLWDVLIRLPAKTLARMRRQNPDQAYNPENEKYTLGHVNHSIFWKNLAPISAGGGEPPHGSLGWAIDQHFGSMEKLIAKMNAEGAAVQGSGWVWLASTCS</sequence>
<dbReference type="GO" id="GO:0005739">
    <property type="term" value="C:mitochondrion"/>
    <property type="evidence" value="ECO:0007669"/>
    <property type="project" value="TreeGrafter"/>
</dbReference>
<evidence type="ECO:0000313" key="6">
    <source>
        <dbReference type="EMBL" id="PWA71274.1"/>
    </source>
</evidence>
<keyword evidence="7" id="KW-1185">Reference proteome</keyword>
<evidence type="ECO:0000259" key="5">
    <source>
        <dbReference type="Pfam" id="PF02777"/>
    </source>
</evidence>
<dbReference type="Pfam" id="PF02777">
    <property type="entry name" value="Sod_Fe_C"/>
    <property type="match status" value="1"/>
</dbReference>
<evidence type="ECO:0000313" key="7">
    <source>
        <dbReference type="Proteomes" id="UP000245207"/>
    </source>
</evidence>
<feature type="domain" description="Manganese/iron superoxide dismutase C-terminal" evidence="5">
    <location>
        <begin position="99"/>
        <end position="137"/>
    </location>
</feature>
<dbReference type="InterPro" id="IPR036314">
    <property type="entry name" value="SOD_C_sf"/>
</dbReference>
<dbReference type="InterPro" id="IPR019832">
    <property type="entry name" value="Mn/Fe_SOD_C"/>
</dbReference>
<gene>
    <name evidence="6" type="ORF">CTI12_AA275010</name>
</gene>
<evidence type="ECO:0000256" key="3">
    <source>
        <dbReference type="ARBA" id="ARBA00022723"/>
    </source>
</evidence>
<comment type="similarity">
    <text evidence="1">Belongs to the iron/manganese superoxide dismutase family.</text>
</comment>
<dbReference type="EMBL" id="PKPP01003107">
    <property type="protein sequence ID" value="PWA71274.1"/>
    <property type="molecule type" value="Genomic_DNA"/>
</dbReference>
<evidence type="ECO:0000256" key="4">
    <source>
        <dbReference type="ARBA" id="ARBA00023002"/>
    </source>
</evidence>
<dbReference type="EC" id="1.15.1.1" evidence="2"/>
<dbReference type="PANTHER" id="PTHR11404:SF6">
    <property type="entry name" value="SUPEROXIDE DISMUTASE [MN], MITOCHONDRIAL"/>
    <property type="match status" value="1"/>
</dbReference>
<evidence type="ECO:0000256" key="1">
    <source>
        <dbReference type="ARBA" id="ARBA00008714"/>
    </source>
</evidence>
<dbReference type="GO" id="GO:0004784">
    <property type="term" value="F:superoxide dismutase activity"/>
    <property type="evidence" value="ECO:0007669"/>
    <property type="project" value="UniProtKB-EC"/>
</dbReference>
<proteinExistence type="inferred from homology"/>
<dbReference type="STRING" id="35608.A0A2U1NCN9"/>
<dbReference type="InterPro" id="IPR050265">
    <property type="entry name" value="Fe/Mn_Superoxide_Dismutase"/>
</dbReference>
<name>A0A2U1NCN9_ARTAN</name>
<dbReference type="SUPFAM" id="SSF54719">
    <property type="entry name" value="Fe,Mn superoxide dismutase (SOD), C-terminal domain"/>
    <property type="match status" value="1"/>
</dbReference>
<reference evidence="6 7" key="1">
    <citation type="journal article" date="2018" name="Mol. Plant">
        <title>The genome of Artemisia annua provides insight into the evolution of Asteraceae family and artemisinin biosynthesis.</title>
        <authorList>
            <person name="Shen Q."/>
            <person name="Zhang L."/>
            <person name="Liao Z."/>
            <person name="Wang S."/>
            <person name="Yan T."/>
            <person name="Shi P."/>
            <person name="Liu M."/>
            <person name="Fu X."/>
            <person name="Pan Q."/>
            <person name="Wang Y."/>
            <person name="Lv Z."/>
            <person name="Lu X."/>
            <person name="Zhang F."/>
            <person name="Jiang W."/>
            <person name="Ma Y."/>
            <person name="Chen M."/>
            <person name="Hao X."/>
            <person name="Li L."/>
            <person name="Tang Y."/>
            <person name="Lv G."/>
            <person name="Zhou Y."/>
            <person name="Sun X."/>
            <person name="Brodelius P.E."/>
            <person name="Rose J.K.C."/>
            <person name="Tang K."/>
        </authorList>
    </citation>
    <scope>NUCLEOTIDE SEQUENCE [LARGE SCALE GENOMIC DNA]</scope>
    <source>
        <strain evidence="7">cv. Huhao1</strain>
        <tissue evidence="6">Leaf</tissue>
    </source>
</reference>
<dbReference type="PANTHER" id="PTHR11404">
    <property type="entry name" value="SUPEROXIDE DISMUTASE 2"/>
    <property type="match status" value="1"/>
</dbReference>
<dbReference type="Proteomes" id="UP000245207">
    <property type="component" value="Unassembled WGS sequence"/>
</dbReference>
<accession>A0A2U1NCN9</accession>
<dbReference type="GO" id="GO:0030145">
    <property type="term" value="F:manganese ion binding"/>
    <property type="evidence" value="ECO:0007669"/>
    <property type="project" value="TreeGrafter"/>
</dbReference>
<evidence type="ECO:0000256" key="2">
    <source>
        <dbReference type="ARBA" id="ARBA00012682"/>
    </source>
</evidence>
<protein>
    <recommendedName>
        <fullName evidence="2">superoxide dismutase</fullName>
        <ecNumber evidence="2">1.15.1.1</ecNumber>
    </recommendedName>
</protein>
<keyword evidence="3" id="KW-0479">Metal-binding</keyword>
<keyword evidence="4" id="KW-0560">Oxidoreductase</keyword>